<comment type="caution">
    <text evidence="1">The sequence shown here is derived from an EMBL/GenBank/DDBJ whole genome shotgun (WGS) entry which is preliminary data.</text>
</comment>
<organism evidence="1 2">
    <name type="scientific">Paramecium octaurelia</name>
    <dbReference type="NCBI Taxonomy" id="43137"/>
    <lineage>
        <taxon>Eukaryota</taxon>
        <taxon>Sar</taxon>
        <taxon>Alveolata</taxon>
        <taxon>Ciliophora</taxon>
        <taxon>Intramacronucleata</taxon>
        <taxon>Oligohymenophorea</taxon>
        <taxon>Peniculida</taxon>
        <taxon>Parameciidae</taxon>
        <taxon>Paramecium</taxon>
    </lineage>
</organism>
<proteinExistence type="predicted"/>
<evidence type="ECO:0000313" key="1">
    <source>
        <dbReference type="EMBL" id="CAD8170954.1"/>
    </source>
</evidence>
<sequence>MDIYQSNLCSTYVFQLRQAGIKPVLSLISYANVNQLELNDQVQLDKLFHEILSNNAYLLSYNDIDQDQMNPFSMPQFLQYQRKEWNFRIQCGLSTSHETLIVLNYGETTPNLLIWHKYY</sequence>
<protein>
    <submittedName>
        <fullName evidence="1">Uncharacterized protein</fullName>
    </submittedName>
</protein>
<reference evidence="1" key="1">
    <citation type="submission" date="2021-01" db="EMBL/GenBank/DDBJ databases">
        <authorList>
            <consortium name="Genoscope - CEA"/>
            <person name="William W."/>
        </authorList>
    </citation>
    <scope>NUCLEOTIDE SEQUENCE</scope>
</reference>
<dbReference type="EMBL" id="CAJJDP010000056">
    <property type="protein sequence ID" value="CAD8170954.1"/>
    <property type="molecule type" value="Genomic_DNA"/>
</dbReference>
<dbReference type="Proteomes" id="UP000683925">
    <property type="component" value="Unassembled WGS sequence"/>
</dbReference>
<accession>A0A8S1V2E5</accession>
<evidence type="ECO:0000313" key="2">
    <source>
        <dbReference type="Proteomes" id="UP000683925"/>
    </source>
</evidence>
<name>A0A8S1V2E5_PAROT</name>
<dbReference type="AlphaFoldDB" id="A0A8S1V2E5"/>
<keyword evidence="2" id="KW-1185">Reference proteome</keyword>
<gene>
    <name evidence="1" type="ORF">POCTA_138.1.T0570151</name>
</gene>